<comment type="cofactor">
    <cofactor evidence="1">
        <name>[4Fe-4S] cluster</name>
        <dbReference type="ChEBI" id="CHEBI:49883"/>
    </cofactor>
</comment>
<dbReference type="Pfam" id="PF01869">
    <property type="entry name" value="BcrAD_BadFG"/>
    <property type="match status" value="1"/>
</dbReference>
<keyword evidence="3" id="KW-0408">Iron</keyword>
<dbReference type="PANTHER" id="PTHR32329:SF2">
    <property type="entry name" value="BIFUNCTIONAL PROTEIN [INCLUDES 2-HYDROXYACYL-COA DEHYDRATASE (N-TER) AND ITS ACTIVATOR DOMAIN (C_TERM)"/>
    <property type="match status" value="1"/>
</dbReference>
<dbReference type="EMBL" id="CP002105">
    <property type="protein sequence ID" value="ADL13779.1"/>
    <property type="molecule type" value="Genomic_DNA"/>
</dbReference>
<dbReference type="Gene3D" id="3.30.420.40">
    <property type="match status" value="2"/>
</dbReference>
<sequence>MKYFGGFDIGSRTCKGIIIDHSGELVTYRVIKTGPDNKERAKKIFEELQVEIESEVEEVVSTGYGRNNIEFADQEITEITCHARGINFLFPEVEVLIDIGGQDSKVIELDQAGKVINFSMNNKCAAGTGKFLEMMALTLDIDINRLGELAKKSDEPISLSNVCSVFAESEVISHLHSGVKIENIVGGLCNSVANQIMKQVKSIGKSESIAMSGGVAKNSGVVKALEKKLNQNLKVADKPQLVGALGAALLARERS</sequence>
<accession>D9QUH8</accession>
<keyword evidence="6" id="KW-0560">Oxidoreductase</keyword>
<evidence type="ECO:0000259" key="5">
    <source>
        <dbReference type="Pfam" id="PF01869"/>
    </source>
</evidence>
<keyword evidence="7" id="KW-1185">Reference proteome</keyword>
<organism evidence="6 7">
    <name type="scientific">Acetohalobium arabaticum (strain ATCC 49924 / DSM 5501 / Z-7288)</name>
    <dbReference type="NCBI Taxonomy" id="574087"/>
    <lineage>
        <taxon>Bacteria</taxon>
        <taxon>Bacillati</taxon>
        <taxon>Bacillota</taxon>
        <taxon>Clostridia</taxon>
        <taxon>Halanaerobiales</taxon>
        <taxon>Halobacteroidaceae</taxon>
        <taxon>Acetohalobium</taxon>
    </lineage>
</organism>
<dbReference type="KEGG" id="aar:Acear_2297"/>
<dbReference type="GO" id="GO:0051536">
    <property type="term" value="F:iron-sulfur cluster binding"/>
    <property type="evidence" value="ECO:0007669"/>
    <property type="project" value="UniProtKB-KW"/>
</dbReference>
<dbReference type="STRING" id="574087.Acear_2297"/>
<evidence type="ECO:0000256" key="4">
    <source>
        <dbReference type="ARBA" id="ARBA00023014"/>
    </source>
</evidence>
<evidence type="ECO:0000256" key="2">
    <source>
        <dbReference type="ARBA" id="ARBA00022723"/>
    </source>
</evidence>
<dbReference type="Proteomes" id="UP000001661">
    <property type="component" value="Chromosome"/>
</dbReference>
<proteinExistence type="predicted"/>
<dbReference type="InterPro" id="IPR043129">
    <property type="entry name" value="ATPase_NBD"/>
</dbReference>
<evidence type="ECO:0000313" key="6">
    <source>
        <dbReference type="EMBL" id="ADL13779.1"/>
    </source>
</evidence>
<dbReference type="CDD" id="cd24036">
    <property type="entry name" value="ASKHA_NBD_BcrAD_BadFG_HgdC_HadI"/>
    <property type="match status" value="1"/>
</dbReference>
<dbReference type="InterPro" id="IPR051805">
    <property type="entry name" value="Dehydratase_Activator_Redct"/>
</dbReference>
<gene>
    <name evidence="6" type="ordered locus">Acear_2297</name>
</gene>
<dbReference type="InterPro" id="IPR002731">
    <property type="entry name" value="ATPase_BadF"/>
</dbReference>
<keyword evidence="2" id="KW-0479">Metal-binding</keyword>
<dbReference type="NCBIfam" id="TIGR00241">
    <property type="entry name" value="CoA_E_activ"/>
    <property type="match status" value="1"/>
</dbReference>
<dbReference type="EC" id="1.3.7.8" evidence="6"/>
<reference evidence="6 7" key="1">
    <citation type="journal article" date="2010" name="Stand. Genomic Sci.">
        <title>Complete genome sequence of Acetohalobium arabaticum type strain (Z-7288).</title>
        <authorList>
            <person name="Sikorski J."/>
            <person name="Lapidus A."/>
            <person name="Chertkov O."/>
            <person name="Lucas S."/>
            <person name="Copeland A."/>
            <person name="Glavina Del Rio T."/>
            <person name="Nolan M."/>
            <person name="Tice H."/>
            <person name="Cheng J.F."/>
            <person name="Han C."/>
            <person name="Brambilla E."/>
            <person name="Pitluck S."/>
            <person name="Liolios K."/>
            <person name="Ivanova N."/>
            <person name="Mavromatis K."/>
            <person name="Mikhailova N."/>
            <person name="Pati A."/>
            <person name="Bruce D."/>
            <person name="Detter C."/>
            <person name="Tapia R."/>
            <person name="Goodwin L."/>
            <person name="Chen A."/>
            <person name="Palaniappan K."/>
            <person name="Land M."/>
            <person name="Hauser L."/>
            <person name="Chang Y.J."/>
            <person name="Jeffries C.D."/>
            <person name="Rohde M."/>
            <person name="Goker M."/>
            <person name="Spring S."/>
            <person name="Woyke T."/>
            <person name="Bristow J."/>
            <person name="Eisen J.A."/>
            <person name="Markowitz V."/>
            <person name="Hugenholtz P."/>
            <person name="Kyrpides N.C."/>
            <person name="Klenk H.P."/>
        </authorList>
    </citation>
    <scope>NUCLEOTIDE SEQUENCE [LARGE SCALE GENOMIC DNA]</scope>
    <source>
        <strain evidence="7">ATCC 49924 / DSM 5501 / Z-7288</strain>
    </source>
</reference>
<dbReference type="AlphaFoldDB" id="D9QUH8"/>
<feature type="domain" description="ATPase BadF/BadG/BcrA/BcrD type" evidence="5">
    <location>
        <begin position="6"/>
        <end position="251"/>
    </location>
</feature>
<dbReference type="OrthoDB" id="9778513at2"/>
<evidence type="ECO:0000256" key="1">
    <source>
        <dbReference type="ARBA" id="ARBA00001966"/>
    </source>
</evidence>
<keyword evidence="4" id="KW-0411">Iron-sulfur</keyword>
<dbReference type="GO" id="GO:0018522">
    <property type="term" value="F:benzoyl-CoA reductase activity"/>
    <property type="evidence" value="ECO:0007669"/>
    <property type="project" value="UniProtKB-EC"/>
</dbReference>
<dbReference type="eggNOG" id="COG1924">
    <property type="taxonomic scope" value="Bacteria"/>
</dbReference>
<evidence type="ECO:0000313" key="7">
    <source>
        <dbReference type="Proteomes" id="UP000001661"/>
    </source>
</evidence>
<dbReference type="RefSeq" id="WP_013279220.1">
    <property type="nucleotide sequence ID" value="NC_014378.1"/>
</dbReference>
<dbReference type="GO" id="GO:0046872">
    <property type="term" value="F:metal ion binding"/>
    <property type="evidence" value="ECO:0007669"/>
    <property type="project" value="UniProtKB-KW"/>
</dbReference>
<protein>
    <submittedName>
        <fullName evidence="6">CoA-substrate-specific enzyme activase</fullName>
        <ecNumber evidence="6">1.3.7.8</ecNumber>
    </submittedName>
</protein>
<evidence type="ECO:0000256" key="3">
    <source>
        <dbReference type="ARBA" id="ARBA00023004"/>
    </source>
</evidence>
<dbReference type="InterPro" id="IPR008275">
    <property type="entry name" value="CoA_E_activase_dom"/>
</dbReference>
<dbReference type="PANTHER" id="PTHR32329">
    <property type="entry name" value="BIFUNCTIONAL PROTEIN [INCLUDES 2-HYDROXYACYL-COA DEHYDRATASE (N-TER) AND ITS ACTIVATOR DOMAIN (C_TERM)-RELATED"/>
    <property type="match status" value="1"/>
</dbReference>
<name>D9QUH8_ACEAZ</name>
<dbReference type="SUPFAM" id="SSF53067">
    <property type="entry name" value="Actin-like ATPase domain"/>
    <property type="match status" value="1"/>
</dbReference>
<dbReference type="HOGENOM" id="CLU_066597_0_0_9"/>